<keyword evidence="1" id="KW-0812">Transmembrane</keyword>
<sequence length="206" mass="22460">MGELNPQSARDDLAFITALVGEGARAQVSGGVLLMIGGILYGIQCLCHWADMAGLIRLGTVGHLINGILPSVLFLIAVGIVMWRDRHKTQTGVASRALNSAFGGVGLANLFMNFVFGYTALMHKLWFIWMLYPIVLCSLMGAAWYVAVIIRRKAWLGVVSAGWFTAAFALMWRIETPDYMLILSAALFLLMGVPGYVFMRLAKASA</sequence>
<reference evidence="2" key="1">
    <citation type="journal article" date="2014" name="Int. J. Syst. Evol. Microbiol.">
        <title>Complete genome sequence of Corynebacterium casei LMG S-19264T (=DSM 44701T), isolated from a smear-ripened cheese.</title>
        <authorList>
            <consortium name="US DOE Joint Genome Institute (JGI-PGF)"/>
            <person name="Walter F."/>
            <person name="Albersmeier A."/>
            <person name="Kalinowski J."/>
            <person name="Ruckert C."/>
        </authorList>
    </citation>
    <scope>NUCLEOTIDE SEQUENCE</scope>
    <source>
        <strain evidence="2">KCTC 32296</strain>
    </source>
</reference>
<accession>A0A918QG63</accession>
<gene>
    <name evidence="2" type="ORF">GCM10011273_33030</name>
</gene>
<dbReference type="EMBL" id="BMZB01000006">
    <property type="protein sequence ID" value="GGZ43592.1"/>
    <property type="molecule type" value="Genomic_DNA"/>
</dbReference>
<feature type="transmembrane region" description="Helical" evidence="1">
    <location>
        <begin position="154"/>
        <end position="174"/>
    </location>
</feature>
<feature type="transmembrane region" description="Helical" evidence="1">
    <location>
        <begin position="97"/>
        <end position="120"/>
    </location>
</feature>
<evidence type="ECO:0000313" key="2">
    <source>
        <dbReference type="EMBL" id="GGZ43592.1"/>
    </source>
</evidence>
<proteinExistence type="predicted"/>
<feature type="transmembrane region" description="Helical" evidence="1">
    <location>
        <begin position="32"/>
        <end position="52"/>
    </location>
</feature>
<organism evidence="2 3">
    <name type="scientific">Asticcacaulis endophyticus</name>
    <dbReference type="NCBI Taxonomy" id="1395890"/>
    <lineage>
        <taxon>Bacteria</taxon>
        <taxon>Pseudomonadati</taxon>
        <taxon>Pseudomonadota</taxon>
        <taxon>Alphaproteobacteria</taxon>
        <taxon>Caulobacterales</taxon>
        <taxon>Caulobacteraceae</taxon>
        <taxon>Asticcacaulis</taxon>
    </lineage>
</organism>
<feature type="transmembrane region" description="Helical" evidence="1">
    <location>
        <begin position="64"/>
        <end position="85"/>
    </location>
</feature>
<feature type="transmembrane region" description="Helical" evidence="1">
    <location>
        <begin position="126"/>
        <end position="147"/>
    </location>
</feature>
<dbReference type="Proteomes" id="UP000662572">
    <property type="component" value="Unassembled WGS sequence"/>
</dbReference>
<reference evidence="2" key="2">
    <citation type="submission" date="2020-09" db="EMBL/GenBank/DDBJ databases">
        <authorList>
            <person name="Sun Q."/>
            <person name="Kim S."/>
        </authorList>
    </citation>
    <scope>NUCLEOTIDE SEQUENCE</scope>
    <source>
        <strain evidence="2">KCTC 32296</strain>
    </source>
</reference>
<evidence type="ECO:0000313" key="3">
    <source>
        <dbReference type="Proteomes" id="UP000662572"/>
    </source>
</evidence>
<keyword evidence="3" id="KW-1185">Reference proteome</keyword>
<name>A0A918QG63_9CAUL</name>
<feature type="transmembrane region" description="Helical" evidence="1">
    <location>
        <begin position="180"/>
        <end position="199"/>
    </location>
</feature>
<comment type="caution">
    <text evidence="2">The sequence shown here is derived from an EMBL/GenBank/DDBJ whole genome shotgun (WGS) entry which is preliminary data.</text>
</comment>
<keyword evidence="1" id="KW-0472">Membrane</keyword>
<keyword evidence="1" id="KW-1133">Transmembrane helix</keyword>
<dbReference type="RefSeq" id="WP_189488653.1">
    <property type="nucleotide sequence ID" value="NZ_BMZB01000006.1"/>
</dbReference>
<protein>
    <submittedName>
        <fullName evidence="2">Uncharacterized protein</fullName>
    </submittedName>
</protein>
<dbReference type="AlphaFoldDB" id="A0A918QG63"/>
<evidence type="ECO:0000256" key="1">
    <source>
        <dbReference type="SAM" id="Phobius"/>
    </source>
</evidence>